<gene>
    <name evidence="1" type="ORF">GALL_42540</name>
</gene>
<organism evidence="1">
    <name type="scientific">mine drainage metagenome</name>
    <dbReference type="NCBI Taxonomy" id="410659"/>
    <lineage>
        <taxon>unclassified sequences</taxon>
        <taxon>metagenomes</taxon>
        <taxon>ecological metagenomes</taxon>
    </lineage>
</organism>
<proteinExistence type="predicted"/>
<sequence length="267" mass="28675">MKKHDAPRSPISVEDLLRVKKSERPSREFWGDWQGQLKARVREAASVKRPWWKDVLPRFGITVARWHVAVGATALASLVIVALEEYQPALPSLPVAAATVSANEVLASEVPAVSTARVAAGTMAASRAAASVRLPSASLRNYAPGELSNAVAMILTPDRSVSERHSGNTTLGSSMQASLGLQQPLATPSAGSALRLDVQKVAVAMNEPASTRHSRYFHYSYTPSARLDSADALHGPDSTPGRLNEDELYETASSRIGARGDRISLRF</sequence>
<evidence type="ECO:0000313" key="1">
    <source>
        <dbReference type="EMBL" id="OIR15135.1"/>
    </source>
</evidence>
<dbReference type="AlphaFoldDB" id="A0A1J5T2V5"/>
<dbReference type="EMBL" id="MLJW01000010">
    <property type="protein sequence ID" value="OIR15135.1"/>
    <property type="molecule type" value="Genomic_DNA"/>
</dbReference>
<comment type="caution">
    <text evidence="1">The sequence shown here is derived from an EMBL/GenBank/DDBJ whole genome shotgun (WGS) entry which is preliminary data.</text>
</comment>
<accession>A0A1J5T2V5</accession>
<reference evidence="1" key="1">
    <citation type="submission" date="2016-10" db="EMBL/GenBank/DDBJ databases">
        <title>Sequence of Gallionella enrichment culture.</title>
        <authorList>
            <person name="Poehlein A."/>
            <person name="Muehling M."/>
            <person name="Daniel R."/>
        </authorList>
    </citation>
    <scope>NUCLEOTIDE SEQUENCE</scope>
</reference>
<protein>
    <submittedName>
        <fullName evidence="1">Uncharacterized protein</fullName>
    </submittedName>
</protein>
<name>A0A1J5T2V5_9ZZZZ</name>